<evidence type="ECO:0000313" key="2">
    <source>
        <dbReference type="EMBL" id="MFF0545445.1"/>
    </source>
</evidence>
<protein>
    <submittedName>
        <fullName evidence="2">DUF6131 family protein</fullName>
    </submittedName>
</protein>
<keyword evidence="3" id="KW-1185">Reference proteome</keyword>
<keyword evidence="1" id="KW-0472">Membrane</keyword>
<dbReference type="InterPro" id="IPR046134">
    <property type="entry name" value="DUF6131"/>
</dbReference>
<feature type="transmembrane region" description="Helical" evidence="1">
    <location>
        <begin position="26"/>
        <end position="45"/>
    </location>
</feature>
<dbReference type="Proteomes" id="UP001601444">
    <property type="component" value="Unassembled WGS sequence"/>
</dbReference>
<comment type="caution">
    <text evidence="2">The sequence shown here is derived from an EMBL/GenBank/DDBJ whole genome shotgun (WGS) entry which is preliminary data.</text>
</comment>
<gene>
    <name evidence="2" type="ORF">ACFYTF_21675</name>
</gene>
<keyword evidence="1" id="KW-1133">Transmembrane helix</keyword>
<evidence type="ECO:0000313" key="3">
    <source>
        <dbReference type="Proteomes" id="UP001601444"/>
    </source>
</evidence>
<dbReference type="Pfam" id="PF19626">
    <property type="entry name" value="DUF6131"/>
    <property type="match status" value="1"/>
</dbReference>
<proteinExistence type="predicted"/>
<name>A0ABW6PTC1_9NOCA</name>
<accession>A0ABW6PTC1</accession>
<evidence type="ECO:0000256" key="1">
    <source>
        <dbReference type="SAM" id="Phobius"/>
    </source>
</evidence>
<reference evidence="2 3" key="1">
    <citation type="submission" date="2024-10" db="EMBL/GenBank/DDBJ databases">
        <title>The Natural Products Discovery Center: Release of the First 8490 Sequenced Strains for Exploring Actinobacteria Biosynthetic Diversity.</title>
        <authorList>
            <person name="Kalkreuter E."/>
            <person name="Kautsar S.A."/>
            <person name="Yang D."/>
            <person name="Bader C.D."/>
            <person name="Teijaro C.N."/>
            <person name="Fluegel L."/>
            <person name="Davis C.M."/>
            <person name="Simpson J.R."/>
            <person name="Lauterbach L."/>
            <person name="Steele A.D."/>
            <person name="Gui C."/>
            <person name="Meng S."/>
            <person name="Li G."/>
            <person name="Viehrig K."/>
            <person name="Ye F."/>
            <person name="Su P."/>
            <person name="Kiefer A.F."/>
            <person name="Nichols A."/>
            <person name="Cepeda A.J."/>
            <person name="Yan W."/>
            <person name="Fan B."/>
            <person name="Jiang Y."/>
            <person name="Adhikari A."/>
            <person name="Zheng C.-J."/>
            <person name="Schuster L."/>
            <person name="Cowan T.M."/>
            <person name="Smanski M.J."/>
            <person name="Chevrette M.G."/>
            <person name="De Carvalho L.P.S."/>
            <person name="Shen B."/>
        </authorList>
    </citation>
    <scope>NUCLEOTIDE SEQUENCE [LARGE SCALE GENOMIC DNA]</scope>
    <source>
        <strain evidence="2 3">NPDC004045</strain>
    </source>
</reference>
<organism evidence="2 3">
    <name type="scientific">Nocardia thailandica</name>
    <dbReference type="NCBI Taxonomy" id="257275"/>
    <lineage>
        <taxon>Bacteria</taxon>
        <taxon>Bacillati</taxon>
        <taxon>Actinomycetota</taxon>
        <taxon>Actinomycetes</taxon>
        <taxon>Mycobacteriales</taxon>
        <taxon>Nocardiaceae</taxon>
        <taxon>Nocardia</taxon>
    </lineage>
</organism>
<keyword evidence="1" id="KW-0812">Transmembrane</keyword>
<dbReference type="EMBL" id="JBIAMX010000014">
    <property type="protein sequence ID" value="MFF0545445.1"/>
    <property type="molecule type" value="Genomic_DNA"/>
</dbReference>
<dbReference type="RefSeq" id="WP_085999678.1">
    <property type="nucleotide sequence ID" value="NZ_JBIAMX010000014.1"/>
</dbReference>
<sequence length="51" mass="5345">MIILGAVLFLAGLLFGVPILETIGIVVLVIGLVLLLAGSIGRPVGGRRHYY</sequence>